<organism evidence="2 3">
    <name type="scientific">Candidatus Afipia apatlaquensis</name>
    <dbReference type="NCBI Taxonomy" id="2712852"/>
    <lineage>
        <taxon>Bacteria</taxon>
        <taxon>Pseudomonadati</taxon>
        <taxon>Pseudomonadota</taxon>
        <taxon>Alphaproteobacteria</taxon>
        <taxon>Hyphomicrobiales</taxon>
        <taxon>Nitrobacteraceae</taxon>
        <taxon>Afipia</taxon>
    </lineage>
</organism>
<comment type="caution">
    <text evidence="2">The sequence shown here is derived from an EMBL/GenBank/DDBJ whole genome shotgun (WGS) entry which is preliminary data.</text>
</comment>
<evidence type="ECO:0000313" key="2">
    <source>
        <dbReference type="EMBL" id="NGX94303.1"/>
    </source>
</evidence>
<dbReference type="EMBL" id="JAAMRR010000173">
    <property type="protein sequence ID" value="NGX94303.1"/>
    <property type="molecule type" value="Genomic_DNA"/>
</dbReference>
<feature type="region of interest" description="Disordered" evidence="1">
    <location>
        <begin position="1"/>
        <end position="21"/>
    </location>
</feature>
<reference evidence="2" key="1">
    <citation type="submission" date="2020-02" db="EMBL/GenBank/DDBJ databases">
        <title>Draft genome sequence of Candidatus Afipia apatlaquensis IBT-C3, a potential strain for decolorization of textile dyes.</title>
        <authorList>
            <person name="Sanchez-Reyes A."/>
            <person name="Breton-Deval L."/>
            <person name="Mangelson H."/>
            <person name="Sanchez-Flores A."/>
        </authorList>
    </citation>
    <scope>NUCLEOTIDE SEQUENCE [LARGE SCALE GENOMIC DNA]</scope>
    <source>
        <strain evidence="2">IBT-C3</strain>
    </source>
</reference>
<proteinExistence type="predicted"/>
<evidence type="ECO:0000256" key="1">
    <source>
        <dbReference type="SAM" id="MobiDB-lite"/>
    </source>
</evidence>
<protein>
    <submittedName>
        <fullName evidence="2">Uncharacterized protein</fullName>
    </submittedName>
</protein>
<dbReference type="Proteomes" id="UP000480266">
    <property type="component" value="Unassembled WGS sequence"/>
</dbReference>
<sequence length="113" mass="11737">MSGGGGSSSSDWRGRGSGIGDDDKCAIVERTILASPVPALVATLSVGDLLSIELDINPRKRVVAKNRLGQVIGAITSVRLVDIIECLESGHSYDGQVTSISGGRVGIEIRPHV</sequence>
<accession>A0A7C9RCU5</accession>
<name>A0A7C9RCU5_9BRAD</name>
<gene>
    <name evidence="2" type="ORF">G4V63_03400</name>
</gene>
<dbReference type="AlphaFoldDB" id="A0A7C9RCU5"/>
<evidence type="ECO:0000313" key="3">
    <source>
        <dbReference type="Proteomes" id="UP000480266"/>
    </source>
</evidence>
<keyword evidence="3" id="KW-1185">Reference proteome</keyword>